<evidence type="ECO:0000313" key="4">
    <source>
        <dbReference type="Proteomes" id="UP000646827"/>
    </source>
</evidence>
<dbReference type="Proteomes" id="UP000646827">
    <property type="component" value="Unassembled WGS sequence"/>
</dbReference>
<dbReference type="EMBL" id="JAEPRB010000016">
    <property type="protein sequence ID" value="KAG2226518.1"/>
    <property type="molecule type" value="Genomic_DNA"/>
</dbReference>
<feature type="transmembrane region" description="Helical" evidence="2">
    <location>
        <begin position="106"/>
        <end position="132"/>
    </location>
</feature>
<accession>A0A8H7SDJ2</accession>
<keyword evidence="2" id="KW-0472">Membrane</keyword>
<dbReference type="PANTHER" id="PTHR34391:SF2">
    <property type="entry name" value="TRP C-TERMINAL DOMAIN-CONTAINING PROTEIN"/>
    <property type="match status" value="1"/>
</dbReference>
<reference evidence="3 4" key="1">
    <citation type="submission" date="2020-12" db="EMBL/GenBank/DDBJ databases">
        <title>Metabolic potential, ecology and presence of endohyphal bacteria is reflected in genomic diversity of Mucoromycotina.</title>
        <authorList>
            <person name="Muszewska A."/>
            <person name="Okrasinska A."/>
            <person name="Steczkiewicz K."/>
            <person name="Drgas O."/>
            <person name="Orlowska M."/>
            <person name="Perlinska-Lenart U."/>
            <person name="Aleksandrzak-Piekarczyk T."/>
            <person name="Szatraj K."/>
            <person name="Zielenkiewicz U."/>
            <person name="Pilsyk S."/>
            <person name="Malc E."/>
            <person name="Mieczkowski P."/>
            <person name="Kruszewska J.S."/>
            <person name="Biernat P."/>
            <person name="Pawlowska J."/>
        </authorList>
    </citation>
    <scope>NUCLEOTIDE SEQUENCE [LARGE SCALE GENOMIC DNA]</scope>
    <source>
        <strain evidence="3 4">CBS 142.35</strain>
    </source>
</reference>
<feature type="transmembrane region" description="Helical" evidence="2">
    <location>
        <begin position="221"/>
        <end position="243"/>
    </location>
</feature>
<name>A0A8H7SDJ2_9FUNG</name>
<dbReference type="GO" id="GO:0005794">
    <property type="term" value="C:Golgi apparatus"/>
    <property type="evidence" value="ECO:0007669"/>
    <property type="project" value="TreeGrafter"/>
</dbReference>
<evidence type="ECO:0000256" key="1">
    <source>
        <dbReference type="SAM" id="MobiDB-lite"/>
    </source>
</evidence>
<sequence>MASQHLSQSILLQEIDDIPYPDENSKYYWIIRRVNRTKWENIAFASIQLWFVSMVVDASVYQNMPEVIALAVINMICAILGGVQIIQSKKTEDMILDASVYHLRMVFYLAIAVTTLLGIFSCIFFYISYMVVREVGWVTYKKIGPDMRIQRLYTVFQMFVLILKIDIFVEFLVSCFYVTQFATDNGGFQWETWIELIITVLILPMLYFAREAVALEKRWWMASFITFQVIAMLGFILMIYQTTEPNNLWYTYIVVISMIFALQTIVLASWTMFNFGKGLKPYIQRGSDKRNYPTQQHQLEPDEKSALNKNNADAWQIDDD</sequence>
<feature type="transmembrane region" description="Helical" evidence="2">
    <location>
        <begin position="67"/>
        <end position="86"/>
    </location>
</feature>
<feature type="transmembrane region" description="Helical" evidence="2">
    <location>
        <begin position="192"/>
        <end position="209"/>
    </location>
</feature>
<dbReference type="AlphaFoldDB" id="A0A8H7SDJ2"/>
<evidence type="ECO:0000256" key="2">
    <source>
        <dbReference type="SAM" id="Phobius"/>
    </source>
</evidence>
<keyword evidence="4" id="KW-1185">Reference proteome</keyword>
<keyword evidence="2" id="KW-1133">Transmembrane helix</keyword>
<feature type="transmembrane region" description="Helical" evidence="2">
    <location>
        <begin position="249"/>
        <end position="275"/>
    </location>
</feature>
<keyword evidence="2" id="KW-0812">Transmembrane</keyword>
<dbReference type="PANTHER" id="PTHR34391">
    <property type="entry name" value="UPF0658 GOLGI APPARATUS MEMBRANE PROTEIN C1952.10C-RELATED"/>
    <property type="match status" value="1"/>
</dbReference>
<organism evidence="3 4">
    <name type="scientific">Circinella minor</name>
    <dbReference type="NCBI Taxonomy" id="1195481"/>
    <lineage>
        <taxon>Eukaryota</taxon>
        <taxon>Fungi</taxon>
        <taxon>Fungi incertae sedis</taxon>
        <taxon>Mucoromycota</taxon>
        <taxon>Mucoromycotina</taxon>
        <taxon>Mucoromycetes</taxon>
        <taxon>Mucorales</taxon>
        <taxon>Lichtheimiaceae</taxon>
        <taxon>Circinella</taxon>
    </lineage>
</organism>
<dbReference type="InterPro" id="IPR040410">
    <property type="entry name" value="UPF0658_Golgi"/>
</dbReference>
<proteinExistence type="predicted"/>
<feature type="region of interest" description="Disordered" evidence="1">
    <location>
        <begin position="287"/>
        <end position="320"/>
    </location>
</feature>
<dbReference type="OrthoDB" id="2448307at2759"/>
<comment type="caution">
    <text evidence="3">The sequence shown here is derived from an EMBL/GenBank/DDBJ whole genome shotgun (WGS) entry which is preliminary data.</text>
</comment>
<gene>
    <name evidence="3" type="ORF">INT45_014262</name>
</gene>
<feature type="transmembrane region" description="Helical" evidence="2">
    <location>
        <begin position="152"/>
        <end position="180"/>
    </location>
</feature>
<protein>
    <submittedName>
        <fullName evidence="3">Uncharacterized protein</fullName>
    </submittedName>
</protein>
<evidence type="ECO:0000313" key="3">
    <source>
        <dbReference type="EMBL" id="KAG2226518.1"/>
    </source>
</evidence>